<gene>
    <name evidence="1" type="ORF">AVDCRST_MAG35-314</name>
</gene>
<proteinExistence type="predicted"/>
<sequence>APAGGAWALAMHDACWAAHLAGRTRATAAAQLLAVRALHDAGTTAADAAGGVWNAVAGVVQATVLADLLTDDLLDQLLAPWRMVTAP</sequence>
<reference evidence="1" key="1">
    <citation type="submission" date="2020-02" db="EMBL/GenBank/DDBJ databases">
        <authorList>
            <person name="Meier V. D."/>
        </authorList>
    </citation>
    <scope>NUCLEOTIDE SEQUENCE</scope>
    <source>
        <strain evidence="1">AVDCRST_MAG35</strain>
    </source>
</reference>
<accession>A0A6J4NJ27</accession>
<protein>
    <submittedName>
        <fullName evidence="1">Uncharacterized protein</fullName>
    </submittedName>
</protein>
<dbReference type="AlphaFoldDB" id="A0A6J4NJ27"/>
<feature type="non-terminal residue" evidence="1">
    <location>
        <position position="1"/>
    </location>
</feature>
<name>A0A6J4NJ27_9ACTN</name>
<organism evidence="1">
    <name type="scientific">uncultured Quadrisphaera sp</name>
    <dbReference type="NCBI Taxonomy" id="904978"/>
    <lineage>
        <taxon>Bacteria</taxon>
        <taxon>Bacillati</taxon>
        <taxon>Actinomycetota</taxon>
        <taxon>Actinomycetes</taxon>
        <taxon>Kineosporiales</taxon>
        <taxon>Kineosporiaceae</taxon>
        <taxon>Quadrisphaera</taxon>
        <taxon>environmental samples</taxon>
    </lineage>
</organism>
<dbReference type="EMBL" id="CADCUY010000060">
    <property type="protein sequence ID" value="CAA9389253.1"/>
    <property type="molecule type" value="Genomic_DNA"/>
</dbReference>
<evidence type="ECO:0000313" key="1">
    <source>
        <dbReference type="EMBL" id="CAA9389253.1"/>
    </source>
</evidence>